<dbReference type="RefSeq" id="WP_017426299.1">
    <property type="nucleotide sequence ID" value="NZ_CP023711.1"/>
</dbReference>
<gene>
    <name evidence="1" type="primary">yhcI</name>
    <name evidence="1" type="ORF">NCTC10343_00995</name>
</gene>
<evidence type="ECO:0000313" key="2">
    <source>
        <dbReference type="Proteomes" id="UP000254400"/>
    </source>
</evidence>
<protein>
    <submittedName>
        <fullName evidence="1">Uncharacterized protein yhcI</fullName>
    </submittedName>
</protein>
<dbReference type="EMBL" id="UGSC01000001">
    <property type="protein sequence ID" value="SUA66446.1"/>
    <property type="molecule type" value="Genomic_DNA"/>
</dbReference>
<organism evidence="1 2">
    <name type="scientific">Paenibacillus polymyxa</name>
    <name type="common">Bacillus polymyxa</name>
    <dbReference type="NCBI Taxonomy" id="1406"/>
    <lineage>
        <taxon>Bacteria</taxon>
        <taxon>Bacillati</taxon>
        <taxon>Bacillota</taxon>
        <taxon>Bacilli</taxon>
        <taxon>Bacillales</taxon>
        <taxon>Paenibacillaceae</taxon>
        <taxon>Paenibacillus</taxon>
    </lineage>
</organism>
<dbReference type="Proteomes" id="UP000254400">
    <property type="component" value="Unassembled WGS sequence"/>
</dbReference>
<sequence length="311" mass="35140">MIQLIRNENMKIYKRKRTWLIIILLILYVLIQMANLKSSGMTEYNEGWKTLLQHENSKLTRDAAKSDALPIEKKMAAEKILMNQYYLDHNIAPQSNAWSFTVSQSRNLIVGISLLALIVAGDIVASEFSAGTIKFLLTRSATRSKIYFSKYIATLLFGIFLVLLTFLAAIFFGGLMFGFKGIGDPYFFVKDQTIQQADMIQALLGGFLFNIPFMVIVLTFAFMISAAFRSVTFSIVFSMLAAIAGFVLSITMNGWPWTKYFVFSSTDLNPYFFGTTPVEGMTLGFSLFLLLLHLVAMHLVSYPIFTKRDVI</sequence>
<dbReference type="GeneID" id="93349802"/>
<proteinExistence type="predicted"/>
<dbReference type="GO" id="GO:0005886">
    <property type="term" value="C:plasma membrane"/>
    <property type="evidence" value="ECO:0007669"/>
    <property type="project" value="UniProtKB-SubCell"/>
</dbReference>
<reference evidence="1 2" key="1">
    <citation type="submission" date="2018-06" db="EMBL/GenBank/DDBJ databases">
        <authorList>
            <consortium name="Pathogen Informatics"/>
            <person name="Doyle S."/>
        </authorList>
    </citation>
    <scope>NUCLEOTIDE SEQUENCE [LARGE SCALE GENOMIC DNA]</scope>
    <source>
        <strain evidence="1 2">NCTC10343</strain>
    </source>
</reference>
<name>A0A378XUU0_PAEPO</name>
<dbReference type="GO" id="GO:0140359">
    <property type="term" value="F:ABC-type transporter activity"/>
    <property type="evidence" value="ECO:0007669"/>
    <property type="project" value="InterPro"/>
</dbReference>
<accession>A0A378XUU0</accession>
<dbReference type="AlphaFoldDB" id="A0A378XUU0"/>
<dbReference type="Pfam" id="PF12679">
    <property type="entry name" value="ABC2_membrane_2"/>
    <property type="match status" value="1"/>
</dbReference>
<dbReference type="PANTHER" id="PTHR37305:SF1">
    <property type="entry name" value="MEMBRANE PROTEIN"/>
    <property type="match status" value="1"/>
</dbReference>
<dbReference type="PANTHER" id="PTHR37305">
    <property type="entry name" value="INTEGRAL MEMBRANE PROTEIN-RELATED"/>
    <property type="match status" value="1"/>
</dbReference>
<evidence type="ECO:0000313" key="1">
    <source>
        <dbReference type="EMBL" id="SUA66446.1"/>
    </source>
</evidence>